<evidence type="ECO:0000259" key="2">
    <source>
        <dbReference type="Pfam" id="PF20150"/>
    </source>
</evidence>
<feature type="compositionally biased region" description="Low complexity" evidence="1">
    <location>
        <begin position="339"/>
        <end position="354"/>
    </location>
</feature>
<dbReference type="OrthoDB" id="3557569at2759"/>
<dbReference type="EMBL" id="AZHD01000001">
    <property type="protein sequence ID" value="OAA68137.1"/>
    <property type="molecule type" value="Genomic_DNA"/>
</dbReference>
<evidence type="ECO:0000256" key="1">
    <source>
        <dbReference type="SAM" id="MobiDB-lite"/>
    </source>
</evidence>
<gene>
    <name evidence="3" type="ORF">SPI_00332</name>
</gene>
<proteinExistence type="predicted"/>
<keyword evidence="4" id="KW-1185">Reference proteome</keyword>
<evidence type="ECO:0000313" key="4">
    <source>
        <dbReference type="Proteomes" id="UP000076874"/>
    </source>
</evidence>
<accession>A0A168A1R1</accession>
<dbReference type="Proteomes" id="UP000076874">
    <property type="component" value="Unassembled WGS sequence"/>
</dbReference>
<sequence length="399" mass="42964">MSQHSFPKLPPEIRLQIWRYSLPGPRVVSVRCGARSPSSPSPLSSFSLPPFSPATAATATNSNAPPSSLPPWCTSRAAIPASLHVCHESRTEARRWYALMFGLARQPGHVFFDRRQDILYFGPRDGYMASEAQLQTMLALADPDELAQIERVAISETLFRDASSVSPTRPAEPDPAALSLASAPRSLASARSPFSFSPVPLVSVPLLPSSPDPESDRLATHLAADVLHQLRVRLPNLRELIVVPHDETAKYRSEAALVLLPFSVASSAWSRNGSTNGVAESSSSNGPFPPSLMSAAVDSMTTTTIMNTHLARQIQAAVDCVCAAAPGWSPPRWSVMAIRSNGDSSSSSSSSRSSSGGGGSRLGRRNVLLRSREHDRVEYYYELPDQQDTSSALPSEIPP</sequence>
<organism evidence="3 4">
    <name type="scientific">Niveomyces insectorum RCEF 264</name>
    <dbReference type="NCBI Taxonomy" id="1081102"/>
    <lineage>
        <taxon>Eukaryota</taxon>
        <taxon>Fungi</taxon>
        <taxon>Dikarya</taxon>
        <taxon>Ascomycota</taxon>
        <taxon>Pezizomycotina</taxon>
        <taxon>Sordariomycetes</taxon>
        <taxon>Hypocreomycetidae</taxon>
        <taxon>Hypocreales</taxon>
        <taxon>Cordycipitaceae</taxon>
        <taxon>Niveomyces</taxon>
    </lineage>
</organism>
<evidence type="ECO:0000313" key="3">
    <source>
        <dbReference type="EMBL" id="OAA68137.1"/>
    </source>
</evidence>
<name>A0A168A1R1_9HYPO</name>
<dbReference type="PANTHER" id="PTHR35910:SF6">
    <property type="entry name" value="2EXR DOMAIN-CONTAINING PROTEIN"/>
    <property type="match status" value="1"/>
</dbReference>
<dbReference type="PANTHER" id="PTHR35910">
    <property type="entry name" value="2EXR DOMAIN-CONTAINING PROTEIN"/>
    <property type="match status" value="1"/>
</dbReference>
<protein>
    <recommendedName>
        <fullName evidence="2">2EXR domain-containing protein</fullName>
    </recommendedName>
</protein>
<dbReference type="InterPro" id="IPR045518">
    <property type="entry name" value="2EXR"/>
</dbReference>
<dbReference type="Pfam" id="PF20150">
    <property type="entry name" value="2EXR"/>
    <property type="match status" value="1"/>
</dbReference>
<dbReference type="AlphaFoldDB" id="A0A168A1R1"/>
<feature type="region of interest" description="Disordered" evidence="1">
    <location>
        <begin position="339"/>
        <end position="368"/>
    </location>
</feature>
<comment type="caution">
    <text evidence="3">The sequence shown here is derived from an EMBL/GenBank/DDBJ whole genome shotgun (WGS) entry which is preliminary data.</text>
</comment>
<reference evidence="3 4" key="1">
    <citation type="journal article" date="2016" name="Genome Biol. Evol.">
        <title>Divergent and convergent evolution of fungal pathogenicity.</title>
        <authorList>
            <person name="Shang Y."/>
            <person name="Xiao G."/>
            <person name="Zheng P."/>
            <person name="Cen K."/>
            <person name="Zhan S."/>
            <person name="Wang C."/>
        </authorList>
    </citation>
    <scope>NUCLEOTIDE SEQUENCE [LARGE SCALE GENOMIC DNA]</scope>
    <source>
        <strain evidence="3 4">RCEF 264</strain>
    </source>
</reference>
<feature type="domain" description="2EXR" evidence="2">
    <location>
        <begin position="4"/>
        <end position="119"/>
    </location>
</feature>